<protein>
    <submittedName>
        <fullName evidence="9">DEKNAAC102975</fullName>
    </submittedName>
</protein>
<feature type="transmembrane region" description="Helical" evidence="8">
    <location>
        <begin position="596"/>
        <end position="621"/>
    </location>
</feature>
<feature type="transmembrane region" description="Helical" evidence="8">
    <location>
        <begin position="52"/>
        <end position="68"/>
    </location>
</feature>
<keyword evidence="3 8" id="KW-0812">Transmembrane</keyword>
<name>A0A448YM58_BRENA</name>
<evidence type="ECO:0000256" key="1">
    <source>
        <dbReference type="ARBA" id="ARBA00004141"/>
    </source>
</evidence>
<comment type="subcellular location">
    <subcellularLocation>
        <location evidence="1">Membrane</location>
        <topology evidence="1">Multi-pass membrane protein</topology>
    </subcellularLocation>
</comment>
<comment type="similarity">
    <text evidence="2 6">Belongs to the sodium:solute symporter (SSF) (TC 2.A.21) family.</text>
</comment>
<feature type="transmembrane region" description="Helical" evidence="8">
    <location>
        <begin position="166"/>
        <end position="185"/>
    </location>
</feature>
<dbReference type="InterPro" id="IPR001734">
    <property type="entry name" value="Na/solute_symporter"/>
</dbReference>
<keyword evidence="4 8" id="KW-1133">Transmembrane helix</keyword>
<feature type="transmembrane region" description="Helical" evidence="8">
    <location>
        <begin position="450"/>
        <end position="470"/>
    </location>
</feature>
<organism evidence="9 10">
    <name type="scientific">Brettanomyces naardenensis</name>
    <name type="common">Yeast</name>
    <dbReference type="NCBI Taxonomy" id="13370"/>
    <lineage>
        <taxon>Eukaryota</taxon>
        <taxon>Fungi</taxon>
        <taxon>Dikarya</taxon>
        <taxon>Ascomycota</taxon>
        <taxon>Saccharomycotina</taxon>
        <taxon>Pichiomycetes</taxon>
        <taxon>Pichiales</taxon>
        <taxon>Pichiaceae</taxon>
        <taxon>Brettanomyces</taxon>
    </lineage>
</organism>
<dbReference type="InterPro" id="IPR031155">
    <property type="entry name" value="DUR"/>
</dbReference>
<feature type="transmembrane region" description="Helical" evidence="8">
    <location>
        <begin position="88"/>
        <end position="106"/>
    </location>
</feature>
<feature type="transmembrane region" description="Helical" evidence="8">
    <location>
        <begin position="288"/>
        <end position="313"/>
    </location>
</feature>
<evidence type="ECO:0000313" key="10">
    <source>
        <dbReference type="Proteomes" id="UP000290900"/>
    </source>
</evidence>
<feature type="transmembrane region" description="Helical" evidence="8">
    <location>
        <begin position="627"/>
        <end position="651"/>
    </location>
</feature>
<keyword evidence="10" id="KW-1185">Reference proteome</keyword>
<dbReference type="Gene3D" id="1.20.1730.10">
    <property type="entry name" value="Sodium/glucose cotransporter"/>
    <property type="match status" value="1"/>
</dbReference>
<evidence type="ECO:0000256" key="2">
    <source>
        <dbReference type="ARBA" id="ARBA00006434"/>
    </source>
</evidence>
<proteinExistence type="inferred from homology"/>
<dbReference type="STRING" id="13370.A0A448YM58"/>
<feature type="transmembrane region" description="Helical" evidence="8">
    <location>
        <begin position="490"/>
        <end position="510"/>
    </location>
</feature>
<feature type="transmembrane region" description="Helical" evidence="8">
    <location>
        <begin position="134"/>
        <end position="160"/>
    </location>
</feature>
<dbReference type="PANTHER" id="PTHR46154">
    <property type="match status" value="1"/>
</dbReference>
<dbReference type="Pfam" id="PF00474">
    <property type="entry name" value="SSF"/>
    <property type="match status" value="1"/>
</dbReference>
<evidence type="ECO:0000256" key="4">
    <source>
        <dbReference type="ARBA" id="ARBA00022989"/>
    </source>
</evidence>
<evidence type="ECO:0000313" key="9">
    <source>
        <dbReference type="EMBL" id="VEU21990.1"/>
    </source>
</evidence>
<dbReference type="InterPro" id="IPR038377">
    <property type="entry name" value="Na/Glc_symporter_sf"/>
</dbReference>
<dbReference type="InParanoid" id="A0A448YM58"/>
<dbReference type="CDD" id="cd11476">
    <property type="entry name" value="SLC5sbd_DUR3"/>
    <property type="match status" value="1"/>
</dbReference>
<feature type="transmembrane region" description="Helical" evidence="8">
    <location>
        <begin position="245"/>
        <end position="267"/>
    </location>
</feature>
<dbReference type="GO" id="GO:0005886">
    <property type="term" value="C:plasma membrane"/>
    <property type="evidence" value="ECO:0007669"/>
    <property type="project" value="TreeGrafter"/>
</dbReference>
<dbReference type="AlphaFoldDB" id="A0A448YM58"/>
<dbReference type="GO" id="GO:0015204">
    <property type="term" value="F:urea transmembrane transporter activity"/>
    <property type="evidence" value="ECO:0007669"/>
    <property type="project" value="InterPro"/>
</dbReference>
<keyword evidence="5 8" id="KW-0472">Membrane</keyword>
<feature type="transmembrane region" description="Helical" evidence="8">
    <location>
        <begin position="397"/>
        <end position="416"/>
    </location>
</feature>
<reference evidence="9 10" key="1">
    <citation type="submission" date="2018-12" db="EMBL/GenBank/DDBJ databases">
        <authorList>
            <person name="Tiukova I."/>
            <person name="Dainat J."/>
        </authorList>
    </citation>
    <scope>NUCLEOTIDE SEQUENCE [LARGE SCALE GENOMIC DNA]</scope>
</reference>
<dbReference type="Proteomes" id="UP000290900">
    <property type="component" value="Unassembled WGS sequence"/>
</dbReference>
<feature type="transmembrane region" description="Helical" evidence="8">
    <location>
        <begin position="333"/>
        <end position="356"/>
    </location>
</feature>
<dbReference type="EMBL" id="CAACVR010000015">
    <property type="protein sequence ID" value="VEU21990.1"/>
    <property type="molecule type" value="Genomic_DNA"/>
</dbReference>
<evidence type="ECO:0000256" key="5">
    <source>
        <dbReference type="ARBA" id="ARBA00023136"/>
    </source>
</evidence>
<evidence type="ECO:0000256" key="7">
    <source>
        <dbReference type="SAM" id="MobiDB-lite"/>
    </source>
</evidence>
<feature type="transmembrane region" description="Helical" evidence="8">
    <location>
        <begin position="6"/>
        <end position="31"/>
    </location>
</feature>
<evidence type="ECO:0000256" key="8">
    <source>
        <dbReference type="SAM" id="Phobius"/>
    </source>
</evidence>
<gene>
    <name evidence="9" type="ORF">BRENAR_LOCUS2722</name>
</gene>
<feature type="region of interest" description="Disordered" evidence="7">
    <location>
        <begin position="670"/>
        <end position="699"/>
    </location>
</feature>
<dbReference type="OrthoDB" id="6132759at2759"/>
<evidence type="ECO:0000256" key="3">
    <source>
        <dbReference type="ARBA" id="ARBA00022692"/>
    </source>
</evidence>
<feature type="transmembrane region" description="Helical" evidence="8">
    <location>
        <begin position="197"/>
        <end position="217"/>
    </location>
</feature>
<accession>A0A448YM58</accession>
<sequence>MEPVLPQAAGYAVVCGMALFFAVLLNLITWIQNKYFQHSTRNADEFTTASRGVKTGLIVAGIVSSWTWSLTLLQPSSNAYAYGISGAYWYMVGGIIQITVFSAIAAKVKANAGRTTTFPEMAYFRYGTGAHITFLYCGLACNAIVSACILLGGGAVVNAVTGVNEYASLILFPFGVAAYIYFGGLRATFISDATHTFLLLVFVLVFLFEVFRGHNAIGSAGKLVELLTAAAKENPVANNYHGSYLTFRSLSGGIFSFQCIVNGFGLVNCDQAYWSRAIAAKPEITSRAYFLGAFAWMTVPFAIGISLGLSSVALSQVPGYTVPSTADANAGLVAVYAAIFLMGKAGAVIMLLMVFLSVTSAMSGELIAASTLLSYDVYKHYINPRATAKQVLGVSKLSVFIWAAFSALLASVFHKIGISMSWLFFFLGVVTAGGVIPISLAFMWKDLNKFGAIAGPLGGGLLALIVWLVTAKTYMGEITVDTLIDQWVSFAGSATALFFGGIIAVVSSWIKPQNFNWNITRKRSVLSEVSTKWEQTDVPESVGSEEKKNEFAQTTIEESKSIEDSDDLVPPADYVPSPEEYGGVDIRKLQQVYKKYGIMFLVLSFIIAIVIPVPLSIAPYIWSKGFFTAVVVLVFLSWANSFYGVVILPIVESRHELANLFRDLFTGSKTTSSSLAGEARPGSLDGKEESSEAVFTTTV</sequence>
<evidence type="ECO:0000256" key="6">
    <source>
        <dbReference type="RuleBase" id="RU362091"/>
    </source>
</evidence>
<dbReference type="PROSITE" id="PS50283">
    <property type="entry name" value="NA_SOLUT_SYMP_3"/>
    <property type="match status" value="1"/>
</dbReference>
<dbReference type="PANTHER" id="PTHR46154:SF2">
    <property type="entry name" value="SOLUTE SYMPORTER FAMILY TRANSPORTER (AFU_ORTHOLOGUE AFUA_6G03200)"/>
    <property type="match status" value="1"/>
</dbReference>
<feature type="transmembrane region" description="Helical" evidence="8">
    <location>
        <begin position="422"/>
        <end position="443"/>
    </location>
</feature>